<evidence type="ECO:0000313" key="1">
    <source>
        <dbReference type="EMBL" id="OCK86590.1"/>
    </source>
</evidence>
<organism evidence="1 2">
    <name type="scientific">Cenococcum geophilum 1.58</name>
    <dbReference type="NCBI Taxonomy" id="794803"/>
    <lineage>
        <taxon>Eukaryota</taxon>
        <taxon>Fungi</taxon>
        <taxon>Dikarya</taxon>
        <taxon>Ascomycota</taxon>
        <taxon>Pezizomycotina</taxon>
        <taxon>Dothideomycetes</taxon>
        <taxon>Pleosporomycetidae</taxon>
        <taxon>Gloniales</taxon>
        <taxon>Gloniaceae</taxon>
        <taxon>Cenococcum</taxon>
    </lineage>
</organism>
<evidence type="ECO:0000313" key="2">
    <source>
        <dbReference type="Proteomes" id="UP000250078"/>
    </source>
</evidence>
<accession>A0ACC8EK21</accession>
<proteinExistence type="predicted"/>
<dbReference type="EMBL" id="KV748299">
    <property type="protein sequence ID" value="OCK86590.1"/>
    <property type="molecule type" value="Genomic_DNA"/>
</dbReference>
<keyword evidence="2" id="KW-1185">Reference proteome</keyword>
<protein>
    <submittedName>
        <fullName evidence="1">Uncharacterized protein</fullName>
    </submittedName>
</protein>
<feature type="non-terminal residue" evidence="1">
    <location>
        <position position="1"/>
    </location>
</feature>
<dbReference type="Proteomes" id="UP000250078">
    <property type="component" value="Unassembled WGS sequence"/>
</dbReference>
<sequence>VAIGYFKNDGMIKEKFIEWNGLRIYKTLDFGRQTLYSIIFLGRKDSLIKNWGFLINLKVKVVPTLLEIPKI</sequence>
<gene>
    <name evidence="1" type="ORF">K441DRAFT_598789</name>
</gene>
<reference evidence="1 2" key="1">
    <citation type="journal article" date="2016" name="Nat. Commun.">
        <title>Ectomycorrhizal ecology is imprinted in the genome of the dominant symbiotic fungus Cenococcum geophilum.</title>
        <authorList>
            <consortium name="DOE Joint Genome Institute"/>
            <person name="Peter M."/>
            <person name="Kohler A."/>
            <person name="Ohm R.A."/>
            <person name="Kuo A."/>
            <person name="Krutzmann J."/>
            <person name="Morin E."/>
            <person name="Arend M."/>
            <person name="Barry K.W."/>
            <person name="Binder M."/>
            <person name="Choi C."/>
            <person name="Clum A."/>
            <person name="Copeland A."/>
            <person name="Grisel N."/>
            <person name="Haridas S."/>
            <person name="Kipfer T."/>
            <person name="LaButti K."/>
            <person name="Lindquist E."/>
            <person name="Lipzen A."/>
            <person name="Maire R."/>
            <person name="Meier B."/>
            <person name="Mihaltcheva S."/>
            <person name="Molinier V."/>
            <person name="Murat C."/>
            <person name="Poggeler S."/>
            <person name="Quandt C.A."/>
            <person name="Sperisen C."/>
            <person name="Tritt A."/>
            <person name="Tisserant E."/>
            <person name="Crous P.W."/>
            <person name="Henrissat B."/>
            <person name="Nehls U."/>
            <person name="Egli S."/>
            <person name="Spatafora J.W."/>
            <person name="Grigoriev I.V."/>
            <person name="Martin F.M."/>
        </authorList>
    </citation>
    <scope>NUCLEOTIDE SEQUENCE [LARGE SCALE GENOMIC DNA]</scope>
    <source>
        <strain evidence="1 2">1.58</strain>
    </source>
</reference>
<name>A0ACC8EK21_9PEZI</name>